<accession>A0ABP8ULP1</accession>
<comment type="caution">
    <text evidence="1">The sequence shown here is derived from an EMBL/GenBank/DDBJ whole genome shotgun (WGS) entry which is preliminary data.</text>
</comment>
<dbReference type="RefSeq" id="WP_345437720.1">
    <property type="nucleotide sequence ID" value="NZ_BAABHK010000014.1"/>
</dbReference>
<proteinExistence type="predicted"/>
<name>A0ABP8ULP1_9ACTN</name>
<evidence type="ECO:0000313" key="2">
    <source>
        <dbReference type="Proteomes" id="UP001501442"/>
    </source>
</evidence>
<dbReference type="EMBL" id="BAABHK010000014">
    <property type="protein sequence ID" value="GAA4634746.1"/>
    <property type="molecule type" value="Genomic_DNA"/>
</dbReference>
<keyword evidence="2" id="KW-1185">Reference proteome</keyword>
<gene>
    <name evidence="1" type="ORF">GCM10023196_077470</name>
</gene>
<protein>
    <submittedName>
        <fullName evidence="1">Uncharacterized protein</fullName>
    </submittedName>
</protein>
<evidence type="ECO:0000313" key="1">
    <source>
        <dbReference type="EMBL" id="GAA4634746.1"/>
    </source>
</evidence>
<reference evidence="2" key="1">
    <citation type="journal article" date="2019" name="Int. J. Syst. Evol. Microbiol.">
        <title>The Global Catalogue of Microorganisms (GCM) 10K type strain sequencing project: providing services to taxonomists for standard genome sequencing and annotation.</title>
        <authorList>
            <consortium name="The Broad Institute Genomics Platform"/>
            <consortium name="The Broad Institute Genome Sequencing Center for Infectious Disease"/>
            <person name="Wu L."/>
            <person name="Ma J."/>
        </authorList>
    </citation>
    <scope>NUCLEOTIDE SEQUENCE [LARGE SCALE GENOMIC DNA]</scope>
    <source>
        <strain evidence="2">JCM 17939</strain>
    </source>
</reference>
<organism evidence="1 2">
    <name type="scientific">Actinoallomurus vinaceus</name>
    <dbReference type="NCBI Taxonomy" id="1080074"/>
    <lineage>
        <taxon>Bacteria</taxon>
        <taxon>Bacillati</taxon>
        <taxon>Actinomycetota</taxon>
        <taxon>Actinomycetes</taxon>
        <taxon>Streptosporangiales</taxon>
        <taxon>Thermomonosporaceae</taxon>
        <taxon>Actinoallomurus</taxon>
    </lineage>
</organism>
<sequence>MSLVAGEYFSHETPNLHGRLLWYSFGSDYLLSATSGTVPVAASYRSYVGDVQGVLSYGGVWYVSHSWLDARGGVWRQTTSGGSAASCSLSGSTAHQCWAWHPEGLTYDYATGLVWGQTEWSSTECAAQSQTCGRMVFATPRTSLP</sequence>
<dbReference type="Proteomes" id="UP001501442">
    <property type="component" value="Unassembled WGS sequence"/>
</dbReference>